<comment type="subcellular location">
    <subcellularLocation>
        <location evidence="1">Cell projection</location>
        <location evidence="1">Cilium</location>
    </subcellularLocation>
</comment>
<evidence type="ECO:0000256" key="6">
    <source>
        <dbReference type="ARBA" id="ARBA00023273"/>
    </source>
</evidence>
<keyword evidence="4" id="KW-0677">Repeat</keyword>
<organism evidence="9 10">
    <name type="scientific">Oikopleura dioica</name>
    <name type="common">Tunicate</name>
    <dbReference type="NCBI Taxonomy" id="34765"/>
    <lineage>
        <taxon>Eukaryota</taxon>
        <taxon>Metazoa</taxon>
        <taxon>Chordata</taxon>
        <taxon>Tunicata</taxon>
        <taxon>Appendicularia</taxon>
        <taxon>Copelata</taxon>
        <taxon>Oikopleuridae</taxon>
        <taxon>Oikopleura</taxon>
    </lineage>
</organism>
<accession>A0ABN7TBF4</accession>
<keyword evidence="6" id="KW-0966">Cell projection</keyword>
<protein>
    <recommendedName>
        <fullName evidence="3">Intraflagellar transport protein 56</fullName>
    </recommendedName>
    <alternativeName>
        <fullName evidence="7">Tetratricopeptide repeat protein 26</fullName>
    </alternativeName>
</protein>
<proteinExistence type="inferred from homology"/>
<evidence type="ECO:0000256" key="2">
    <source>
        <dbReference type="ARBA" id="ARBA00007834"/>
    </source>
</evidence>
<evidence type="ECO:0000256" key="8">
    <source>
        <dbReference type="SAM" id="MobiDB-lite"/>
    </source>
</evidence>
<reference evidence="9 10" key="1">
    <citation type="submission" date="2021-04" db="EMBL/GenBank/DDBJ databases">
        <authorList>
            <person name="Bliznina A."/>
        </authorList>
    </citation>
    <scope>NUCLEOTIDE SEQUENCE [LARGE SCALE GENOMIC DNA]</scope>
</reference>
<dbReference type="Proteomes" id="UP001158576">
    <property type="component" value="Chromosome 2"/>
</dbReference>
<comment type="similarity">
    <text evidence="2">Belongs to the IFT56 family.</text>
</comment>
<evidence type="ECO:0000256" key="3">
    <source>
        <dbReference type="ARBA" id="ARBA00019387"/>
    </source>
</evidence>
<dbReference type="PANTHER" id="PTHR14781">
    <property type="entry name" value="INTRAFLAGELLAR TRANSPORT PROTEIN 56"/>
    <property type="match status" value="1"/>
</dbReference>
<gene>
    <name evidence="9" type="ORF">OKIOD_LOCUS16396</name>
</gene>
<dbReference type="SUPFAM" id="SSF48452">
    <property type="entry name" value="TPR-like"/>
    <property type="match status" value="2"/>
</dbReference>
<evidence type="ECO:0000256" key="7">
    <source>
        <dbReference type="ARBA" id="ARBA00032501"/>
    </source>
</evidence>
<feature type="region of interest" description="Disordered" evidence="8">
    <location>
        <begin position="1"/>
        <end position="25"/>
    </location>
</feature>
<sequence length="558" mass="64348">MLLSREKAAISQSPVNRVTPAERAEPQEKPIIEGFFSKRDYTGALTLIEFELRSKKPSHDHTTLLKWKALTCVRIGNFEEAMRTYESILENNDSDPSVYCYLSICYFFLGMYQKGDETIQRAPHSSLQNRVQFQLAQKQGDESRLMQHHRALEYDCSEDQLALASMHYLRSHFQEAADIYKTLYKNNRKFLALNVYIAMCYYKLDYYDVSDEVLAAYLAEHPDSPIALNLKACNHFRQYDGREALKELRNIKSLDGGIGALVKHNQVVFQNGEGALQVFPPLVGVLPEARLNLSIYYLKNGDVEEAHNLMKDVEPALPPEHIIKGVTHLMMADIDGNKENVKQAQLYFQAVGQSSTEMDTIPGRQCMASCYFLSKQWDDVLLYLSSIKAYFTNDDTFNFNYGQALAQRRKWEEAEEVFLLVRSEKIQNEFAYISWLTKCFIMNGKPSQAWENYLKTDSNSGTFTILSMIASDCYRTGQFYYAAKAYDVLERLDPSPEYWEGKRGACIGWFQRIIAEKEPRDSLTDLILMLRNTNNREVDYLVMTMNNWAKENGANLDY</sequence>
<evidence type="ECO:0000313" key="9">
    <source>
        <dbReference type="EMBL" id="CAG5113532.1"/>
    </source>
</evidence>
<evidence type="ECO:0000256" key="1">
    <source>
        <dbReference type="ARBA" id="ARBA00004138"/>
    </source>
</evidence>
<dbReference type="PANTHER" id="PTHR14781:SF0">
    <property type="entry name" value="INTRAFLAGELLAR TRANSPORT PROTEIN 56"/>
    <property type="match status" value="1"/>
</dbReference>
<evidence type="ECO:0000313" key="10">
    <source>
        <dbReference type="Proteomes" id="UP001158576"/>
    </source>
</evidence>
<evidence type="ECO:0000256" key="4">
    <source>
        <dbReference type="ARBA" id="ARBA00022737"/>
    </source>
</evidence>
<evidence type="ECO:0000256" key="5">
    <source>
        <dbReference type="ARBA" id="ARBA00022803"/>
    </source>
</evidence>
<keyword evidence="10" id="KW-1185">Reference proteome</keyword>
<dbReference type="InterPro" id="IPR011990">
    <property type="entry name" value="TPR-like_helical_dom_sf"/>
</dbReference>
<dbReference type="Gene3D" id="1.25.40.10">
    <property type="entry name" value="Tetratricopeptide repeat domain"/>
    <property type="match status" value="3"/>
</dbReference>
<keyword evidence="5" id="KW-0802">TPR repeat</keyword>
<dbReference type="InterPro" id="IPR030511">
    <property type="entry name" value="TTC26"/>
</dbReference>
<name>A0ABN7TBF4_OIKDI</name>
<dbReference type="EMBL" id="OU015567">
    <property type="protein sequence ID" value="CAG5113532.1"/>
    <property type="molecule type" value="Genomic_DNA"/>
</dbReference>